<proteinExistence type="predicted"/>
<name>A0A2T7PN91_POMCA</name>
<keyword evidence="3" id="KW-1185">Reference proteome</keyword>
<dbReference type="EMBL" id="PZQS01000003">
    <property type="protein sequence ID" value="PVD34908.1"/>
    <property type="molecule type" value="Genomic_DNA"/>
</dbReference>
<dbReference type="Proteomes" id="UP000245119">
    <property type="component" value="Linkage Group LG3"/>
</dbReference>
<reference evidence="2 3" key="1">
    <citation type="submission" date="2018-04" db="EMBL/GenBank/DDBJ databases">
        <title>The genome of golden apple snail Pomacea canaliculata provides insight into stress tolerance and invasive adaptation.</title>
        <authorList>
            <person name="Liu C."/>
            <person name="Liu B."/>
            <person name="Ren Y."/>
            <person name="Zhang Y."/>
            <person name="Wang H."/>
            <person name="Li S."/>
            <person name="Jiang F."/>
            <person name="Yin L."/>
            <person name="Zhang G."/>
            <person name="Qian W."/>
            <person name="Fan W."/>
        </authorList>
    </citation>
    <scope>NUCLEOTIDE SEQUENCE [LARGE SCALE GENOMIC DNA]</scope>
    <source>
        <strain evidence="2">SZHN2017</strain>
        <tissue evidence="2">Muscle</tissue>
    </source>
</reference>
<organism evidence="2 3">
    <name type="scientific">Pomacea canaliculata</name>
    <name type="common">Golden apple snail</name>
    <dbReference type="NCBI Taxonomy" id="400727"/>
    <lineage>
        <taxon>Eukaryota</taxon>
        <taxon>Metazoa</taxon>
        <taxon>Spiralia</taxon>
        <taxon>Lophotrochozoa</taxon>
        <taxon>Mollusca</taxon>
        <taxon>Gastropoda</taxon>
        <taxon>Caenogastropoda</taxon>
        <taxon>Architaenioglossa</taxon>
        <taxon>Ampullarioidea</taxon>
        <taxon>Ampullariidae</taxon>
        <taxon>Pomacea</taxon>
    </lineage>
</organism>
<feature type="compositionally biased region" description="Basic and acidic residues" evidence="1">
    <location>
        <begin position="272"/>
        <end position="303"/>
    </location>
</feature>
<sequence length="370" mass="40815">MLSSEGFGGDLAALCKKARSLLNPHKGQNKLLAVAEADVRTLLEIRGYRCPPEVVHHVVIATLLLLGVHEGLTKKWRHCQRRVHVLGPHGIHRKMLTIEPDCVHPEIAARAKVLLEEHSLQEANSAGPAVAAVLRWAQLTSGEQTSGQKSAHAHRDRRGMKTSQPKTEDRGKSSRSSSRHTPAPPEVHRRNALQPKQTRGSHVMARGPPQSQRLKSPETETLRKEILMPGLGSTSQPELRDTDTHARAPLTTDSPTDKDKTLAAASSQADEQDCRSESRPEPRECAEQEVKVGKQEVGEDRSSTSHSAGFQPSLKSPSQASVSSQNRPRRSEVKGGERPTAERWRRLQKSQPQGASTDYLPQLLLPHQQR</sequence>
<evidence type="ECO:0000313" key="3">
    <source>
        <dbReference type="Proteomes" id="UP000245119"/>
    </source>
</evidence>
<dbReference type="STRING" id="400727.A0A2T7PN91"/>
<evidence type="ECO:0000313" key="2">
    <source>
        <dbReference type="EMBL" id="PVD34908.1"/>
    </source>
</evidence>
<feature type="compositionally biased region" description="Basic residues" evidence="1">
    <location>
        <begin position="151"/>
        <end position="160"/>
    </location>
</feature>
<feature type="compositionally biased region" description="Basic and acidic residues" evidence="1">
    <location>
        <begin position="215"/>
        <end position="226"/>
    </location>
</feature>
<feature type="compositionally biased region" description="Polar residues" evidence="1">
    <location>
        <begin position="304"/>
        <end position="326"/>
    </location>
</feature>
<accession>A0A2T7PN91</accession>
<gene>
    <name evidence="2" type="ORF">C0Q70_06189</name>
</gene>
<feature type="compositionally biased region" description="Basic and acidic residues" evidence="1">
    <location>
        <begin position="329"/>
        <end position="345"/>
    </location>
</feature>
<feature type="region of interest" description="Disordered" evidence="1">
    <location>
        <begin position="141"/>
        <end position="370"/>
    </location>
</feature>
<comment type="caution">
    <text evidence="2">The sequence shown here is derived from an EMBL/GenBank/DDBJ whole genome shotgun (WGS) entry which is preliminary data.</text>
</comment>
<dbReference type="Gene3D" id="1.20.920.60">
    <property type="match status" value="1"/>
</dbReference>
<evidence type="ECO:0000256" key="1">
    <source>
        <dbReference type="SAM" id="MobiDB-lite"/>
    </source>
</evidence>
<dbReference type="AlphaFoldDB" id="A0A2T7PN91"/>
<protein>
    <submittedName>
        <fullName evidence="2">Uncharacterized protein</fullName>
    </submittedName>
</protein>